<evidence type="ECO:0000256" key="3">
    <source>
        <dbReference type="ARBA" id="ARBA00022737"/>
    </source>
</evidence>
<dbReference type="PROSITE" id="PS51915">
    <property type="entry name" value="ZAD"/>
    <property type="match status" value="1"/>
</dbReference>
<dbReference type="PROSITE" id="PS00028">
    <property type="entry name" value="ZINC_FINGER_C2H2_1"/>
    <property type="match status" value="6"/>
</dbReference>
<dbReference type="RefSeq" id="XP_016974142.1">
    <property type="nucleotide sequence ID" value="XM_017118653.1"/>
</dbReference>
<feature type="binding site" evidence="12">
    <location>
        <position position="14"/>
    </location>
    <ligand>
        <name>Zn(2+)</name>
        <dbReference type="ChEBI" id="CHEBI:29105"/>
    </ligand>
</feature>
<keyword evidence="2 12" id="KW-0479">Metal-binding</keyword>
<dbReference type="Pfam" id="PF07776">
    <property type="entry name" value="zf-AD"/>
    <property type="match status" value="1"/>
</dbReference>
<keyword evidence="8" id="KW-0804">Transcription</keyword>
<evidence type="ECO:0000256" key="1">
    <source>
        <dbReference type="ARBA" id="ARBA00004123"/>
    </source>
</evidence>
<evidence type="ECO:0000313" key="17">
    <source>
        <dbReference type="RefSeq" id="XP_016974142.1"/>
    </source>
</evidence>
<evidence type="ECO:0000256" key="9">
    <source>
        <dbReference type="ARBA" id="ARBA00023242"/>
    </source>
</evidence>
<dbReference type="GO" id="GO:0000978">
    <property type="term" value="F:RNA polymerase II cis-regulatory region sequence-specific DNA binding"/>
    <property type="evidence" value="ECO:0007669"/>
    <property type="project" value="TreeGrafter"/>
</dbReference>
<evidence type="ECO:0000256" key="8">
    <source>
        <dbReference type="ARBA" id="ARBA00023163"/>
    </source>
</evidence>
<accession>A0A6P4E823</accession>
<dbReference type="GO" id="GO:0000981">
    <property type="term" value="F:DNA-binding transcription factor activity, RNA polymerase II-specific"/>
    <property type="evidence" value="ECO:0007669"/>
    <property type="project" value="TreeGrafter"/>
</dbReference>
<sequence>MELLQNFKAIMEICRACLVKDRALVNIFDGSQTLNISIADMISESTGFSVQKGDSLPEVICNPCLQDVQNAFEIKQTYERSYQLYCKGKEEYLEQDYKANLFHGQMKEEDIDEEFLDEDEELCKSAQFKKLNFGEKVNCLLNQLREADTQVHLQEKKLVKTSDRRSQRSNYVEKTINLDNQVKKQTIENDFLDKVLYHVKEEANEMEFLDEESSITSDCESQQWTWYQKYHQFDVQDLKELHMKSGKDKAGLEENKTFINDNIKVRNEPIYNELSNEDFAFDECTGLVNIKESKKSKRLAHNHPLKCSHCPKTYTYLSKLRIHLQTHTKERPHHCSYCPKTFASLYNLNQHLRIHNGSLFKCPQCLKCYPHKSTLKNHILTHNTKGTRKYKCSHCSKHFSFLNLLELHSLLHTDTRKHRKKCPHCPEVFSQNSVLTKHFLTHRQESPHQCSFCPLYFKNVKYLNDHIRTHIGKRPFQLVLSKDRQS</sequence>
<dbReference type="Proteomes" id="UP001652680">
    <property type="component" value="Unassembled WGS sequence"/>
</dbReference>
<feature type="binding site" evidence="12">
    <location>
        <position position="64"/>
    </location>
    <ligand>
        <name>Zn(2+)</name>
        <dbReference type="ChEBI" id="CHEBI:29105"/>
    </ligand>
</feature>
<name>A0A6P4E823_DRORH</name>
<evidence type="ECO:0000313" key="15">
    <source>
        <dbReference type="EnsemblMetazoa" id="XP_016974142.1"/>
    </source>
</evidence>
<dbReference type="InterPro" id="IPR050527">
    <property type="entry name" value="Snail/Krueppel_Znf"/>
</dbReference>
<dbReference type="Pfam" id="PF00096">
    <property type="entry name" value="zf-C2H2"/>
    <property type="match status" value="4"/>
</dbReference>
<evidence type="ECO:0000259" key="14">
    <source>
        <dbReference type="PROSITE" id="PS51915"/>
    </source>
</evidence>
<keyword evidence="9" id="KW-0539">Nucleus</keyword>
<evidence type="ECO:0000256" key="7">
    <source>
        <dbReference type="ARBA" id="ARBA00023125"/>
    </source>
</evidence>
<protein>
    <submittedName>
        <fullName evidence="17">Zinc finger protein 132-like</fullName>
    </submittedName>
</protein>
<dbReference type="EnsemblMetazoa" id="XM_017118653.2">
    <property type="protein sequence ID" value="XP_016974142.1"/>
    <property type="gene ID" value="LOC108040945"/>
</dbReference>
<dbReference type="InterPro" id="IPR012934">
    <property type="entry name" value="Znf_AD"/>
</dbReference>
<dbReference type="GO" id="GO:0005634">
    <property type="term" value="C:nucleus"/>
    <property type="evidence" value="ECO:0007669"/>
    <property type="project" value="UniProtKB-SubCell"/>
</dbReference>
<evidence type="ECO:0000256" key="12">
    <source>
        <dbReference type="PROSITE-ProRule" id="PRU01263"/>
    </source>
</evidence>
<dbReference type="AlphaFoldDB" id="A0A6P4E823"/>
<feature type="domain" description="C2H2-type" evidence="13">
    <location>
        <begin position="333"/>
        <end position="357"/>
    </location>
</feature>
<evidence type="ECO:0000256" key="2">
    <source>
        <dbReference type="ARBA" id="ARBA00022723"/>
    </source>
</evidence>
<evidence type="ECO:0000313" key="16">
    <source>
        <dbReference type="Proteomes" id="UP001652680"/>
    </source>
</evidence>
<feature type="domain" description="C2H2-type" evidence="13">
    <location>
        <begin position="390"/>
        <end position="417"/>
    </location>
</feature>
<dbReference type="PROSITE" id="PS50157">
    <property type="entry name" value="ZINC_FINGER_C2H2_2"/>
    <property type="match status" value="6"/>
</dbReference>
<dbReference type="GO" id="GO:0008270">
    <property type="term" value="F:zinc ion binding"/>
    <property type="evidence" value="ECO:0007669"/>
    <property type="project" value="UniProtKB-UniRule"/>
</dbReference>
<dbReference type="SUPFAM" id="SSF57667">
    <property type="entry name" value="beta-beta-alpha zinc fingers"/>
    <property type="match status" value="3"/>
</dbReference>
<dbReference type="InterPro" id="IPR013087">
    <property type="entry name" value="Znf_C2H2_type"/>
</dbReference>
<keyword evidence="5 12" id="KW-0862">Zinc</keyword>
<evidence type="ECO:0000259" key="13">
    <source>
        <dbReference type="PROSITE" id="PS50157"/>
    </source>
</evidence>
<evidence type="ECO:0000256" key="4">
    <source>
        <dbReference type="ARBA" id="ARBA00022771"/>
    </source>
</evidence>
<feature type="domain" description="C2H2-type" evidence="13">
    <location>
        <begin position="305"/>
        <end position="332"/>
    </location>
</feature>
<evidence type="ECO:0000256" key="10">
    <source>
        <dbReference type="ARBA" id="ARBA00037948"/>
    </source>
</evidence>
<dbReference type="InterPro" id="IPR036236">
    <property type="entry name" value="Znf_C2H2_sf"/>
</dbReference>
<comment type="subcellular location">
    <subcellularLocation>
        <location evidence="1">Nucleus</location>
    </subcellularLocation>
</comment>
<dbReference type="GeneID" id="108040945"/>
<keyword evidence="7" id="KW-0238">DNA-binding</keyword>
<feature type="binding site" evidence="12">
    <location>
        <position position="17"/>
    </location>
    <ligand>
        <name>Zn(2+)</name>
        <dbReference type="ChEBI" id="CHEBI:29105"/>
    </ligand>
</feature>
<keyword evidence="16" id="KW-1185">Reference proteome</keyword>
<dbReference type="SUPFAM" id="SSF57716">
    <property type="entry name" value="Glucocorticoid receptor-like (DNA-binding domain)"/>
    <property type="match status" value="1"/>
</dbReference>
<dbReference type="OrthoDB" id="8922241at2759"/>
<organism evidence="17">
    <name type="scientific">Drosophila rhopaloa</name>
    <name type="common">Fruit fly</name>
    <dbReference type="NCBI Taxonomy" id="1041015"/>
    <lineage>
        <taxon>Eukaryota</taxon>
        <taxon>Metazoa</taxon>
        <taxon>Ecdysozoa</taxon>
        <taxon>Arthropoda</taxon>
        <taxon>Hexapoda</taxon>
        <taxon>Insecta</taxon>
        <taxon>Pterygota</taxon>
        <taxon>Neoptera</taxon>
        <taxon>Endopterygota</taxon>
        <taxon>Diptera</taxon>
        <taxon>Brachycera</taxon>
        <taxon>Muscomorpha</taxon>
        <taxon>Ephydroidea</taxon>
        <taxon>Drosophilidae</taxon>
        <taxon>Drosophila</taxon>
        <taxon>Sophophora</taxon>
    </lineage>
</organism>
<reference evidence="16" key="1">
    <citation type="journal article" date="2021" name="Elife">
        <title>Highly contiguous assemblies of 101 drosophilid genomes.</title>
        <authorList>
            <person name="Kim B.Y."/>
            <person name="Wang J.R."/>
            <person name="Miller D.E."/>
            <person name="Barmina O."/>
            <person name="Delaney E."/>
            <person name="Thompson A."/>
            <person name="Comeault A.A."/>
            <person name="Peede D."/>
            <person name="D'Agostino E.R."/>
            <person name="Pelaez J."/>
            <person name="Aguilar J.M."/>
            <person name="Haji D."/>
            <person name="Matsunaga T."/>
            <person name="Armstrong E.E."/>
            <person name="Zych M."/>
            <person name="Ogawa Y."/>
            <person name="Stamenkovic-Radak M."/>
            <person name="Jelic M."/>
            <person name="Veselinovic M.S."/>
            <person name="Tanaskovic M."/>
            <person name="Eric P."/>
            <person name="Gao J.J."/>
            <person name="Katoh T.K."/>
            <person name="Toda M.J."/>
            <person name="Watabe H."/>
            <person name="Watada M."/>
            <person name="Davis J.S."/>
            <person name="Moyle L.C."/>
            <person name="Manoli G."/>
            <person name="Bertolini E."/>
            <person name="Kostal V."/>
            <person name="Hawley R.S."/>
            <person name="Takahashi A."/>
            <person name="Jones C.D."/>
            <person name="Price D.K."/>
            <person name="Whiteman N."/>
            <person name="Kopp A."/>
            <person name="Matute D.R."/>
            <person name="Petrov D.A."/>
        </authorList>
    </citation>
    <scope>NUCLEOTIDE SEQUENCE [LARGE SCALE GENOMIC DNA]</scope>
</reference>
<dbReference type="PANTHER" id="PTHR24388">
    <property type="entry name" value="ZINC FINGER PROTEIN"/>
    <property type="match status" value="1"/>
</dbReference>
<keyword evidence="6" id="KW-0805">Transcription regulation</keyword>
<dbReference type="GO" id="GO:0000122">
    <property type="term" value="P:negative regulation of transcription by RNA polymerase II"/>
    <property type="evidence" value="ECO:0007669"/>
    <property type="project" value="UniProtKB-ARBA"/>
</dbReference>
<reference evidence="17" key="2">
    <citation type="submission" date="2025-04" db="UniProtKB">
        <authorList>
            <consortium name="RefSeq"/>
        </authorList>
    </citation>
    <scope>IDENTIFICATION</scope>
</reference>
<feature type="domain" description="C2H2-type" evidence="13">
    <location>
        <begin position="360"/>
        <end position="387"/>
    </location>
</feature>
<dbReference type="Gene3D" id="3.40.1800.20">
    <property type="match status" value="1"/>
</dbReference>
<feature type="domain" description="ZAD" evidence="14">
    <location>
        <begin position="12"/>
        <end position="88"/>
    </location>
</feature>
<dbReference type="PANTHER" id="PTHR24388:SF54">
    <property type="entry name" value="PROTEIN ESCARGOT"/>
    <property type="match status" value="1"/>
</dbReference>
<feature type="domain" description="C2H2-type" evidence="13">
    <location>
        <begin position="420"/>
        <end position="447"/>
    </location>
</feature>
<evidence type="ECO:0000256" key="11">
    <source>
        <dbReference type="PROSITE-ProRule" id="PRU00042"/>
    </source>
</evidence>
<dbReference type="SMART" id="SM00355">
    <property type="entry name" value="ZnF_C2H2"/>
    <property type="match status" value="6"/>
</dbReference>
<reference evidence="15" key="3">
    <citation type="submission" date="2025-05" db="UniProtKB">
        <authorList>
            <consortium name="EnsemblMetazoa"/>
        </authorList>
    </citation>
    <scope>IDENTIFICATION</scope>
</reference>
<evidence type="ECO:0000256" key="5">
    <source>
        <dbReference type="ARBA" id="ARBA00022833"/>
    </source>
</evidence>
<dbReference type="Gene3D" id="3.30.160.60">
    <property type="entry name" value="Classic Zinc Finger"/>
    <property type="match status" value="4"/>
</dbReference>
<gene>
    <name evidence="17" type="primary">LOC108040945</name>
    <name evidence="15" type="synonym">108040945</name>
</gene>
<evidence type="ECO:0000256" key="6">
    <source>
        <dbReference type="ARBA" id="ARBA00023015"/>
    </source>
</evidence>
<comment type="similarity">
    <text evidence="10">Belongs to the snail C2H2-type zinc-finger protein family.</text>
</comment>
<dbReference type="SMART" id="SM00868">
    <property type="entry name" value="zf-AD"/>
    <property type="match status" value="1"/>
</dbReference>
<dbReference type="FunFam" id="3.30.160.60:FF:000286">
    <property type="entry name" value="Zinc finger protein 770"/>
    <property type="match status" value="1"/>
</dbReference>
<dbReference type="FunFam" id="3.30.160.60:FF:001465">
    <property type="entry name" value="Zinc finger protein 560"/>
    <property type="match status" value="1"/>
</dbReference>
<feature type="binding site" evidence="12">
    <location>
        <position position="61"/>
    </location>
    <ligand>
        <name>Zn(2+)</name>
        <dbReference type="ChEBI" id="CHEBI:29105"/>
    </ligand>
</feature>
<feature type="domain" description="C2H2-type" evidence="13">
    <location>
        <begin position="448"/>
        <end position="475"/>
    </location>
</feature>
<proteinExistence type="inferred from homology"/>
<keyword evidence="3" id="KW-0677">Repeat</keyword>
<keyword evidence="4 11" id="KW-0863">Zinc-finger</keyword>